<keyword evidence="3 11" id="KW-1134">Transmembrane beta strand</keyword>
<feature type="domain" description="TonB-dependent receptor plug" evidence="15">
    <location>
        <begin position="66"/>
        <end position="176"/>
    </location>
</feature>
<name>A0A127FC09_STEDE</name>
<dbReference type="CDD" id="cd01347">
    <property type="entry name" value="ligand_gated_channel"/>
    <property type="match status" value="1"/>
</dbReference>
<evidence type="ECO:0000259" key="15">
    <source>
        <dbReference type="Pfam" id="PF07715"/>
    </source>
</evidence>
<evidence type="ECO:0000313" key="17">
    <source>
        <dbReference type="Proteomes" id="UP000070250"/>
    </source>
</evidence>
<evidence type="ECO:0000256" key="13">
    <source>
        <dbReference type="SAM" id="SignalP"/>
    </source>
</evidence>
<evidence type="ECO:0000256" key="3">
    <source>
        <dbReference type="ARBA" id="ARBA00022452"/>
    </source>
</evidence>
<dbReference type="InterPro" id="IPR036942">
    <property type="entry name" value="Beta-barrel_TonB_sf"/>
</dbReference>
<evidence type="ECO:0000256" key="11">
    <source>
        <dbReference type="PROSITE-ProRule" id="PRU01360"/>
    </source>
</evidence>
<dbReference type="RefSeq" id="WP_083536896.1">
    <property type="nucleotide sequence ID" value="NZ_CP011971.1"/>
</dbReference>
<evidence type="ECO:0008006" key="18">
    <source>
        <dbReference type="Google" id="ProtNLM"/>
    </source>
</evidence>
<dbReference type="Pfam" id="PF07715">
    <property type="entry name" value="Plug"/>
    <property type="match status" value="1"/>
</dbReference>
<dbReference type="InterPro" id="IPR000531">
    <property type="entry name" value="Beta-barrel_TonB"/>
</dbReference>
<dbReference type="AlphaFoldDB" id="A0A127FC09"/>
<dbReference type="GO" id="GO:0009279">
    <property type="term" value="C:cell outer membrane"/>
    <property type="evidence" value="ECO:0007669"/>
    <property type="project" value="UniProtKB-SubCell"/>
</dbReference>
<feature type="domain" description="TonB-dependent receptor-like beta-barrel" evidence="14">
    <location>
        <begin position="261"/>
        <end position="726"/>
    </location>
</feature>
<dbReference type="STRING" id="465721.ACG33_12605"/>
<dbReference type="SUPFAM" id="SSF56935">
    <property type="entry name" value="Porins"/>
    <property type="match status" value="1"/>
</dbReference>
<evidence type="ECO:0000256" key="1">
    <source>
        <dbReference type="ARBA" id="ARBA00004571"/>
    </source>
</evidence>
<evidence type="ECO:0000256" key="6">
    <source>
        <dbReference type="ARBA" id="ARBA00023004"/>
    </source>
</evidence>
<keyword evidence="7" id="KW-0406">Ion transport</keyword>
<evidence type="ECO:0000259" key="14">
    <source>
        <dbReference type="Pfam" id="PF00593"/>
    </source>
</evidence>
<evidence type="ECO:0000256" key="7">
    <source>
        <dbReference type="ARBA" id="ARBA00023065"/>
    </source>
</evidence>
<dbReference type="Proteomes" id="UP000070250">
    <property type="component" value="Chromosome"/>
</dbReference>
<keyword evidence="10 11" id="KW-0998">Cell outer membrane</keyword>
<dbReference type="PROSITE" id="PS52016">
    <property type="entry name" value="TONB_DEPENDENT_REC_3"/>
    <property type="match status" value="1"/>
</dbReference>
<sequence>MNHITRIYGFRNDRSRRLQACLAIGTAHWLLFASPVSAQEQRSAAVTGTGVLSEIIVTAQRRAERLQEVPIAITAISSEVLDNHGTVDLAGISQLAPSLSVIAYPNSSDTISLNMRGQGTADAGQITKDGGVGLYIDGFYIARPQAALFDIGDPERVEVLRGPQGTLYGRNTTGGAINIITKKPTGEWGGSTAVSFGSRDSVRALADVDLPRFGDFAIKATVLYSDRDGWVKNRGAAHDYHEFGQLAGRVAVRWTPADSFTVDYAWDRGKVTSTQPYYLNPDLEGVIPGYFASKNRTYAPLDLDESEAIFVDHQLTAEWDILDSLTFKSLSSYRDFDGFQSVNFDVALSNPFFPTTVAQSHNYRTHQFTQEFQLIGEIGERIEYTGGLYYFREKGRHRQLQDIGLLLLDTSVDGDRLVAAKSTSKAVYLQATWTPPVLEDRLKVTVGGRYTRDERDATRDLRMNGYPVDVGVANDQKFSNSSPAVTLAMQWTPQTMTYVKMSKGYKAGGSAEGGPDFTATYGPEKVTSYELGLKSQLFDRMLTLNMAAFRNEFDDLQLDFVADPSDVSVVATSNAGKATVSGFELEAVLQPVADLSFIASYTYLDPKLKSIHAPAGTNFDPALNPGSPVQVGDDVTAYFVLPFLPEQAFSLSADWQFLQLGAKAFSAHASYKYQESFFTMAGAGPIVPGRNFFRNDSTRLLDARLTLTSPLASGKMMELSLYGKNLTDDRHKDFVISVGTAIDGYFSQAAPYSEPRTIGIEGRFKF</sequence>
<accession>A0A127FC09</accession>
<keyword evidence="5 11" id="KW-0812">Transmembrane</keyword>
<organism evidence="16 17">
    <name type="scientific">Steroidobacter denitrificans</name>
    <dbReference type="NCBI Taxonomy" id="465721"/>
    <lineage>
        <taxon>Bacteria</taxon>
        <taxon>Pseudomonadati</taxon>
        <taxon>Pseudomonadota</taxon>
        <taxon>Gammaproteobacteria</taxon>
        <taxon>Steroidobacterales</taxon>
        <taxon>Steroidobacteraceae</taxon>
        <taxon>Steroidobacter</taxon>
    </lineage>
</organism>
<evidence type="ECO:0000256" key="10">
    <source>
        <dbReference type="ARBA" id="ARBA00023237"/>
    </source>
</evidence>
<comment type="subcellular location">
    <subcellularLocation>
        <location evidence="1 11">Cell outer membrane</location>
        <topology evidence="1 11">Multi-pass membrane protein</topology>
    </subcellularLocation>
</comment>
<dbReference type="Gene3D" id="2.40.170.20">
    <property type="entry name" value="TonB-dependent receptor, beta-barrel domain"/>
    <property type="match status" value="1"/>
</dbReference>
<evidence type="ECO:0000256" key="8">
    <source>
        <dbReference type="ARBA" id="ARBA00023077"/>
    </source>
</evidence>
<keyword evidence="2 11" id="KW-0813">Transport</keyword>
<keyword evidence="13" id="KW-0732">Signal</keyword>
<gene>
    <name evidence="16" type="ORF">ACG33_12605</name>
</gene>
<evidence type="ECO:0000256" key="9">
    <source>
        <dbReference type="ARBA" id="ARBA00023136"/>
    </source>
</evidence>
<evidence type="ECO:0000256" key="4">
    <source>
        <dbReference type="ARBA" id="ARBA00022496"/>
    </source>
</evidence>
<dbReference type="InterPro" id="IPR039426">
    <property type="entry name" value="TonB-dep_rcpt-like"/>
</dbReference>
<keyword evidence="9 11" id="KW-0472">Membrane</keyword>
<dbReference type="OrthoDB" id="127311at2"/>
<proteinExistence type="inferred from homology"/>
<evidence type="ECO:0000256" key="12">
    <source>
        <dbReference type="RuleBase" id="RU003357"/>
    </source>
</evidence>
<protein>
    <recommendedName>
        <fullName evidence="18">TonB-dependent receptor</fullName>
    </recommendedName>
</protein>
<dbReference type="PATRIC" id="fig|465721.4.peg.2694"/>
<evidence type="ECO:0000313" key="16">
    <source>
        <dbReference type="EMBL" id="AMN47923.1"/>
    </source>
</evidence>
<evidence type="ECO:0000256" key="5">
    <source>
        <dbReference type="ARBA" id="ARBA00022692"/>
    </source>
</evidence>
<evidence type="ECO:0000256" key="2">
    <source>
        <dbReference type="ARBA" id="ARBA00022448"/>
    </source>
</evidence>
<dbReference type="PANTHER" id="PTHR32552:SF81">
    <property type="entry name" value="TONB-DEPENDENT OUTER MEMBRANE RECEPTOR"/>
    <property type="match status" value="1"/>
</dbReference>
<keyword evidence="17" id="KW-1185">Reference proteome</keyword>
<keyword evidence="8 12" id="KW-0798">TonB box</keyword>
<keyword evidence="4" id="KW-0410">Iron transport</keyword>
<feature type="signal peptide" evidence="13">
    <location>
        <begin position="1"/>
        <end position="38"/>
    </location>
</feature>
<dbReference type="PANTHER" id="PTHR32552">
    <property type="entry name" value="FERRICHROME IRON RECEPTOR-RELATED"/>
    <property type="match status" value="1"/>
</dbReference>
<dbReference type="Pfam" id="PF00593">
    <property type="entry name" value="TonB_dep_Rec_b-barrel"/>
    <property type="match status" value="1"/>
</dbReference>
<dbReference type="EMBL" id="CP011971">
    <property type="protein sequence ID" value="AMN47923.1"/>
    <property type="molecule type" value="Genomic_DNA"/>
</dbReference>
<dbReference type="KEGG" id="sdf:ACG33_12605"/>
<feature type="chain" id="PRO_5007448347" description="TonB-dependent receptor" evidence="13">
    <location>
        <begin position="39"/>
        <end position="766"/>
    </location>
</feature>
<reference evidence="16 17" key="1">
    <citation type="submission" date="2015-06" db="EMBL/GenBank/DDBJ databases">
        <title>A Comprehensive Approach to Explore the Metabolic and Phylogenetic Diversity of Bacterial Steroid Degradation in the Environment: Testosterone as an Example.</title>
        <authorList>
            <person name="Yang F.-C."/>
            <person name="Chen Y.-L."/>
            <person name="Yu C.-P."/>
            <person name="Tang S.-L."/>
            <person name="Wang P.-H."/>
            <person name="Ismail W."/>
            <person name="Wang C.-H."/>
            <person name="Yang C.-Y."/>
            <person name="Chiang Y.-R."/>
        </authorList>
    </citation>
    <scope>NUCLEOTIDE SEQUENCE [LARGE SCALE GENOMIC DNA]</scope>
    <source>
        <strain evidence="16 17">DSM 18526</strain>
    </source>
</reference>
<dbReference type="InterPro" id="IPR012910">
    <property type="entry name" value="Plug_dom"/>
</dbReference>
<comment type="similarity">
    <text evidence="11 12">Belongs to the TonB-dependent receptor family.</text>
</comment>
<keyword evidence="6" id="KW-0408">Iron</keyword>
<dbReference type="GO" id="GO:0006826">
    <property type="term" value="P:iron ion transport"/>
    <property type="evidence" value="ECO:0007669"/>
    <property type="project" value="UniProtKB-KW"/>
</dbReference>